<dbReference type="EMBL" id="CP016543">
    <property type="protein sequence ID" value="ANU22611.1"/>
    <property type="molecule type" value="Genomic_DNA"/>
</dbReference>
<feature type="compositionally biased region" description="Acidic residues" evidence="1">
    <location>
        <begin position="41"/>
        <end position="55"/>
    </location>
</feature>
<dbReference type="KEGG" id="pdg:BCM40_04230"/>
<evidence type="ECO:0000313" key="4">
    <source>
        <dbReference type="Proteomes" id="UP000092495"/>
    </source>
</evidence>
<organism evidence="3 4">
    <name type="scientific">Planococcus donghaensis</name>
    <dbReference type="NCBI Taxonomy" id="414778"/>
    <lineage>
        <taxon>Bacteria</taxon>
        <taxon>Bacillati</taxon>
        <taxon>Bacillota</taxon>
        <taxon>Bacilli</taxon>
        <taxon>Bacillales</taxon>
        <taxon>Caryophanaceae</taxon>
        <taxon>Planococcus</taxon>
    </lineage>
</organism>
<feature type="region of interest" description="Disordered" evidence="1">
    <location>
        <begin position="23"/>
        <end position="55"/>
    </location>
</feature>
<sequence>MLKFMSFTLAILLLLTACSSESLEEQQSPEEDSNLTKEESEKVEEEPTVDEETIDIDPYDFFMPDNSMATFLGEGNEYASFTLQTVFMDDKHIATYEDNGGTVMLKVFRIGESSVEVVKEQVEFYEEYAASSEELEALQPIRTYLTFPLEVGTVMDDWTVTQTNASVETPFENFENVIVIENEETENTINKTYFSKGYGEVKREFRMQEEGQDEFVVTSVLESVETE</sequence>
<keyword evidence="4" id="KW-1185">Reference proteome</keyword>
<gene>
    <name evidence="3" type="ORF">BCM40_04230</name>
</gene>
<evidence type="ECO:0000256" key="2">
    <source>
        <dbReference type="SAM" id="SignalP"/>
    </source>
</evidence>
<dbReference type="STRING" id="414778.BCM40_04230"/>
<feature type="chain" id="PRO_5038992521" evidence="2">
    <location>
        <begin position="25"/>
        <end position="227"/>
    </location>
</feature>
<dbReference type="PROSITE" id="PS51257">
    <property type="entry name" value="PROKAR_LIPOPROTEIN"/>
    <property type="match status" value="1"/>
</dbReference>
<dbReference type="Proteomes" id="UP000092495">
    <property type="component" value="Chromosome"/>
</dbReference>
<evidence type="ECO:0000313" key="3">
    <source>
        <dbReference type="EMBL" id="ANU22611.1"/>
    </source>
</evidence>
<accession>A0A1C7EG12</accession>
<reference evidence="3" key="1">
    <citation type="submission" date="2016-10" db="EMBL/GenBank/DDBJ databases">
        <authorList>
            <person name="See-Too W.S."/>
        </authorList>
    </citation>
    <scope>NUCLEOTIDE SEQUENCE</scope>
    <source>
        <strain evidence="3">DSM 22276</strain>
    </source>
</reference>
<dbReference type="AlphaFoldDB" id="A0A1C7EG12"/>
<protein>
    <submittedName>
        <fullName evidence="3">Uncharacterized protein</fullName>
    </submittedName>
</protein>
<feature type="signal peptide" evidence="2">
    <location>
        <begin position="1"/>
        <end position="24"/>
    </location>
</feature>
<evidence type="ECO:0000256" key="1">
    <source>
        <dbReference type="SAM" id="MobiDB-lite"/>
    </source>
</evidence>
<feature type="compositionally biased region" description="Acidic residues" evidence="1">
    <location>
        <begin position="23"/>
        <end position="33"/>
    </location>
</feature>
<proteinExistence type="predicted"/>
<dbReference type="RefSeq" id="WP_065525714.1">
    <property type="nucleotide sequence ID" value="NZ_CP016543.2"/>
</dbReference>
<keyword evidence="2" id="KW-0732">Signal</keyword>
<dbReference type="OrthoDB" id="2870421at2"/>
<name>A0A1C7EG12_9BACL</name>